<organism evidence="2 3">
    <name type="scientific">Colletotrichum melonis</name>
    <dbReference type="NCBI Taxonomy" id="1209925"/>
    <lineage>
        <taxon>Eukaryota</taxon>
        <taxon>Fungi</taxon>
        <taxon>Dikarya</taxon>
        <taxon>Ascomycota</taxon>
        <taxon>Pezizomycotina</taxon>
        <taxon>Sordariomycetes</taxon>
        <taxon>Hypocreomycetidae</taxon>
        <taxon>Glomerellales</taxon>
        <taxon>Glomerellaceae</taxon>
        <taxon>Colletotrichum</taxon>
        <taxon>Colletotrichum acutatum species complex</taxon>
    </lineage>
</organism>
<protein>
    <submittedName>
        <fullName evidence="2">Uncharacterized protein</fullName>
    </submittedName>
</protein>
<name>A0AAI9XZK3_9PEZI</name>
<evidence type="ECO:0000313" key="2">
    <source>
        <dbReference type="EMBL" id="KAK1469946.1"/>
    </source>
</evidence>
<evidence type="ECO:0000313" key="3">
    <source>
        <dbReference type="Proteomes" id="UP001239795"/>
    </source>
</evidence>
<reference evidence="2 3" key="1">
    <citation type="submission" date="2016-10" db="EMBL/GenBank/DDBJ databases">
        <title>The genome sequence of Colletotrichum fioriniae PJ7.</title>
        <authorList>
            <person name="Baroncelli R."/>
        </authorList>
    </citation>
    <scope>NUCLEOTIDE SEQUENCE [LARGE SCALE GENOMIC DNA]</scope>
    <source>
        <strain evidence="2">Col 31</strain>
    </source>
</reference>
<dbReference type="Proteomes" id="UP001239795">
    <property type="component" value="Unassembled WGS sequence"/>
</dbReference>
<proteinExistence type="predicted"/>
<feature type="region of interest" description="Disordered" evidence="1">
    <location>
        <begin position="101"/>
        <end position="149"/>
    </location>
</feature>
<comment type="caution">
    <text evidence="2">The sequence shown here is derived from an EMBL/GenBank/DDBJ whole genome shotgun (WGS) entry which is preliminary data.</text>
</comment>
<keyword evidence="3" id="KW-1185">Reference proteome</keyword>
<gene>
    <name evidence="2" type="ORF">CMEL01_01713</name>
</gene>
<sequence length="274" mass="30358">MFKSRCRWFVINFIEDSRLAMAILPASDANGSGGLEDSQNRRSSSSLFSSRIEVLKFVEKVRQKKWSGDAFFGVEWKFRGSSVAEDVGDSDAPTVAQLRRCTSATHRQPRDGIRAQSSCSSPPYAPTRSAPAHRTPHRKAASSQSVSAARGKKRLSRFFALVSDPVQTPSRPNLLQSSPQSRRVRAHFVTSEALSQDDPSSARPGCLRCLSKFLFSFLMLVWAAGRHLRGHLGRGPDSRTRITANVVNPLQSVVTLFFFLPFSWPTLGKSLPSF</sequence>
<evidence type="ECO:0000256" key="1">
    <source>
        <dbReference type="SAM" id="MobiDB-lite"/>
    </source>
</evidence>
<accession>A0AAI9XZK3</accession>
<dbReference type="EMBL" id="MLGG01000001">
    <property type="protein sequence ID" value="KAK1469946.1"/>
    <property type="molecule type" value="Genomic_DNA"/>
</dbReference>
<dbReference type="AlphaFoldDB" id="A0AAI9XZK3"/>